<dbReference type="InterPro" id="IPR016024">
    <property type="entry name" value="ARM-type_fold"/>
</dbReference>
<evidence type="ECO:0000313" key="1">
    <source>
        <dbReference type="EMBL" id="NDV93194.1"/>
    </source>
</evidence>
<dbReference type="Gene3D" id="1.25.10.10">
    <property type="entry name" value="Leucine-rich Repeat Variant"/>
    <property type="match status" value="1"/>
</dbReference>
<evidence type="ECO:0008006" key="3">
    <source>
        <dbReference type="Google" id="ProtNLM"/>
    </source>
</evidence>
<comment type="caution">
    <text evidence="1">The sequence shown here is derived from an EMBL/GenBank/DDBJ whole genome shotgun (WGS) entry which is preliminary data.</text>
</comment>
<sequence>MLDKWLTLFSALLVGFVLGWYANSRTNENVNSTSMDTTAYDALTPVALTTVQSVPSFKTKLPANPNSVNPRVRDETNDSLDVRLDACSGENIRGEATYYSFASQETDIDAEVLRNEARYQIQEYIAENDAFGLARHLGHENAMVRSEVIEGFGVIGGDTSVRYLGQVLFSEPDSANRLKAVALLEQLSYYAQASHFLTAAKGGDPDKKIRDAAAHALGED</sequence>
<dbReference type="Proteomes" id="UP000470213">
    <property type="component" value="Unassembled WGS sequence"/>
</dbReference>
<organism evidence="1 2">
    <name type="scientific">Alteromonas profundi</name>
    <dbReference type="NCBI Taxonomy" id="2696062"/>
    <lineage>
        <taxon>Bacteria</taxon>
        <taxon>Pseudomonadati</taxon>
        <taxon>Pseudomonadota</taxon>
        <taxon>Gammaproteobacteria</taxon>
        <taxon>Alteromonadales</taxon>
        <taxon>Alteromonadaceae</taxon>
        <taxon>Alteromonas/Salinimonas group</taxon>
        <taxon>Alteromonas</taxon>
    </lineage>
</organism>
<protein>
    <recommendedName>
        <fullName evidence="3">HEAT repeat domain-containing protein</fullName>
    </recommendedName>
</protein>
<name>A0A7X5RMW0_9ALTE</name>
<reference evidence="1 2" key="1">
    <citation type="submission" date="2020-01" db="EMBL/GenBank/DDBJ databases">
        <authorList>
            <person name="Chen J."/>
            <person name="Zhu S."/>
            <person name="Yang J."/>
        </authorList>
    </citation>
    <scope>NUCLEOTIDE SEQUENCE [LARGE SCALE GENOMIC DNA]</scope>
    <source>
        <strain evidence="1 2">345S023</strain>
    </source>
</reference>
<dbReference type="EMBL" id="JAAAWN010000048">
    <property type="protein sequence ID" value="NDV93194.1"/>
    <property type="molecule type" value="Genomic_DNA"/>
</dbReference>
<gene>
    <name evidence="1" type="ORF">GTH32_18650</name>
</gene>
<proteinExistence type="predicted"/>
<dbReference type="RefSeq" id="WP_163088634.1">
    <property type="nucleotide sequence ID" value="NZ_JAAAWN010000048.1"/>
</dbReference>
<keyword evidence="2" id="KW-1185">Reference proteome</keyword>
<accession>A0A7X5RMW0</accession>
<dbReference type="SUPFAM" id="SSF48371">
    <property type="entry name" value="ARM repeat"/>
    <property type="match status" value="1"/>
</dbReference>
<dbReference type="InterPro" id="IPR011989">
    <property type="entry name" value="ARM-like"/>
</dbReference>
<dbReference type="Pfam" id="PF13646">
    <property type="entry name" value="HEAT_2"/>
    <property type="match status" value="1"/>
</dbReference>
<evidence type="ECO:0000313" key="2">
    <source>
        <dbReference type="Proteomes" id="UP000470213"/>
    </source>
</evidence>
<dbReference type="AlphaFoldDB" id="A0A7X5RMW0"/>